<reference evidence="4" key="1">
    <citation type="journal article" date="2023" name="DNA Res.">
        <title>Chromosome-level genome assembly of Phrynocephalus forsythii using third-generation DNA sequencing and Hi-C analysis.</title>
        <authorList>
            <person name="Qi Y."/>
            <person name="Zhao W."/>
            <person name="Zhao Y."/>
            <person name="Niu C."/>
            <person name="Cao S."/>
            <person name="Zhang Y."/>
        </authorList>
    </citation>
    <scope>NUCLEOTIDE SEQUENCE</scope>
    <source>
        <tissue evidence="4">Muscle</tissue>
    </source>
</reference>
<dbReference type="Proteomes" id="UP001142489">
    <property type="component" value="Unassembled WGS sequence"/>
</dbReference>
<feature type="compositionally biased region" description="Low complexity" evidence="3">
    <location>
        <begin position="469"/>
        <end position="482"/>
    </location>
</feature>
<evidence type="ECO:0000313" key="5">
    <source>
        <dbReference type="Proteomes" id="UP001142489"/>
    </source>
</evidence>
<feature type="region of interest" description="Disordered" evidence="3">
    <location>
        <begin position="439"/>
        <end position="507"/>
    </location>
</feature>
<evidence type="ECO:0000313" key="4">
    <source>
        <dbReference type="EMBL" id="KAJ7309798.1"/>
    </source>
</evidence>
<dbReference type="PROSITE" id="PS51450">
    <property type="entry name" value="LRR"/>
    <property type="match status" value="1"/>
</dbReference>
<evidence type="ECO:0000256" key="2">
    <source>
        <dbReference type="ARBA" id="ARBA00022737"/>
    </source>
</evidence>
<dbReference type="GO" id="GO:0005737">
    <property type="term" value="C:cytoplasm"/>
    <property type="evidence" value="ECO:0007669"/>
    <property type="project" value="TreeGrafter"/>
</dbReference>
<accession>A0A9Q0XFR1</accession>
<protein>
    <recommendedName>
        <fullName evidence="6">Leucine-rich repeat-containing protein 43</fullName>
    </recommendedName>
</protein>
<dbReference type="PANTHER" id="PTHR15454">
    <property type="entry name" value="NISCHARIN RELATED"/>
    <property type="match status" value="1"/>
</dbReference>
<feature type="compositionally biased region" description="Basic and acidic residues" evidence="3">
    <location>
        <begin position="488"/>
        <end position="497"/>
    </location>
</feature>
<name>A0A9Q0XFR1_9SAUR</name>
<evidence type="ECO:0000256" key="1">
    <source>
        <dbReference type="ARBA" id="ARBA00022614"/>
    </source>
</evidence>
<dbReference type="PANTHER" id="PTHR15454:SF19">
    <property type="entry name" value="LEUCINE-RICH REPEAT-CONTAINING PROTEIN 51"/>
    <property type="match status" value="1"/>
</dbReference>
<evidence type="ECO:0000256" key="3">
    <source>
        <dbReference type="SAM" id="MobiDB-lite"/>
    </source>
</evidence>
<feature type="compositionally biased region" description="Basic and acidic residues" evidence="3">
    <location>
        <begin position="352"/>
        <end position="386"/>
    </location>
</feature>
<feature type="region of interest" description="Disordered" evidence="3">
    <location>
        <begin position="245"/>
        <end position="277"/>
    </location>
</feature>
<feature type="compositionally biased region" description="Polar residues" evidence="3">
    <location>
        <begin position="249"/>
        <end position="259"/>
    </location>
</feature>
<dbReference type="Gene3D" id="3.80.10.10">
    <property type="entry name" value="Ribonuclease Inhibitor"/>
    <property type="match status" value="2"/>
</dbReference>
<gene>
    <name evidence="4" type="ORF">JRQ81_007867</name>
</gene>
<dbReference type="InterPro" id="IPR032675">
    <property type="entry name" value="LRR_dom_sf"/>
</dbReference>
<dbReference type="InterPro" id="IPR001611">
    <property type="entry name" value="Leu-rich_rpt"/>
</dbReference>
<dbReference type="EMBL" id="JAPFRF010000016">
    <property type="protein sequence ID" value="KAJ7309798.1"/>
    <property type="molecule type" value="Genomic_DNA"/>
</dbReference>
<organism evidence="4 5">
    <name type="scientific">Phrynocephalus forsythii</name>
    <dbReference type="NCBI Taxonomy" id="171643"/>
    <lineage>
        <taxon>Eukaryota</taxon>
        <taxon>Metazoa</taxon>
        <taxon>Chordata</taxon>
        <taxon>Craniata</taxon>
        <taxon>Vertebrata</taxon>
        <taxon>Euteleostomi</taxon>
        <taxon>Lepidosauria</taxon>
        <taxon>Squamata</taxon>
        <taxon>Bifurcata</taxon>
        <taxon>Unidentata</taxon>
        <taxon>Episquamata</taxon>
        <taxon>Toxicofera</taxon>
        <taxon>Iguania</taxon>
        <taxon>Acrodonta</taxon>
        <taxon>Agamidae</taxon>
        <taxon>Agaminae</taxon>
        <taxon>Phrynocephalus</taxon>
    </lineage>
</organism>
<comment type="caution">
    <text evidence="4">The sequence shown here is derived from an EMBL/GenBank/DDBJ whole genome shotgun (WGS) entry which is preliminary data.</text>
</comment>
<keyword evidence="2" id="KW-0677">Repeat</keyword>
<dbReference type="OrthoDB" id="433501at2759"/>
<keyword evidence="5" id="KW-1185">Reference proteome</keyword>
<proteinExistence type="predicted"/>
<dbReference type="SUPFAM" id="SSF52058">
    <property type="entry name" value="L domain-like"/>
    <property type="match status" value="1"/>
</dbReference>
<dbReference type="AlphaFoldDB" id="A0A9Q0XFR1"/>
<sequence length="530" mass="58065">MFILPDHLRKTCGAFLMLSFQVSEIDAGLLKFHNLEELILTANHVNKINSTNLPPTLKVLELCGNEVDSLKDLCAHPPPSLQHLGLGHNGQLGSSEEQYLTDAFWPNLVSLDLSYNNFTNLLSLLPKLWTLQRLRILVLKGNPLALLPGYRGFTVDSLPKLCVLDDTIIMPDERHNFLGLAGEPGLLRRCTKMVVAIGKIRGIPNPVVPDDAENGPESPVISYSYYVTYEFAQGEKIEEKETVKAAVSPGQQSPQNVVNAESPPASVEASKGDESMPVKRTSTLFKSEQPLETANVHSTLRKPWAETIECDYKKEHLTQELVALKAFLLAGTTVSVVEEKVVSWPVIVTPEESPKKKGKGKGEKGKKEKEKKDKGKGEKGKTKEAGKGGNKKKKKSPSPELRSDPPILKILGSGHVNLESLLAGETLMETVCDFGVLITESSSKPPSPKEKESKKGTKKDKKPKAGTESSASRKSASPAAPKGKGRKRDSPEAERKTPLSPPVPLTVEFQMRHIKWKSASEILIKHKPSD</sequence>
<feature type="region of interest" description="Disordered" evidence="3">
    <location>
        <begin position="351"/>
        <end position="407"/>
    </location>
</feature>
<keyword evidence="1" id="KW-0433">Leucine-rich repeat</keyword>
<evidence type="ECO:0008006" key="6">
    <source>
        <dbReference type="Google" id="ProtNLM"/>
    </source>
</evidence>